<gene>
    <name evidence="2" type="ORF">BDQ12DRAFT_725913</name>
</gene>
<evidence type="ECO:0000313" key="3">
    <source>
        <dbReference type="Proteomes" id="UP000308652"/>
    </source>
</evidence>
<organism evidence="2 3">
    <name type="scientific">Crucibulum laeve</name>
    <dbReference type="NCBI Taxonomy" id="68775"/>
    <lineage>
        <taxon>Eukaryota</taxon>
        <taxon>Fungi</taxon>
        <taxon>Dikarya</taxon>
        <taxon>Basidiomycota</taxon>
        <taxon>Agaricomycotina</taxon>
        <taxon>Agaricomycetes</taxon>
        <taxon>Agaricomycetidae</taxon>
        <taxon>Agaricales</taxon>
        <taxon>Agaricineae</taxon>
        <taxon>Nidulariaceae</taxon>
        <taxon>Crucibulum</taxon>
    </lineage>
</organism>
<protein>
    <recommendedName>
        <fullName evidence="1">Beta-glucuronidase C-terminal domain-containing protein</fullName>
    </recommendedName>
</protein>
<evidence type="ECO:0000259" key="1">
    <source>
        <dbReference type="Pfam" id="PF16862"/>
    </source>
</evidence>
<name>A0A5C3LTB2_9AGAR</name>
<dbReference type="EMBL" id="ML213620">
    <property type="protein sequence ID" value="TFK35623.1"/>
    <property type="molecule type" value="Genomic_DNA"/>
</dbReference>
<sequence>MGAYTVYEGGTTSKMALFNCIDDTPGVSDTTVSIRCRMQWGEGNEHGADEGNEYRYLSAPSISFKNIIWAGQSLSSKYKVDGHLKGDLNIFTITFNQAVNACRATQTFAMIDLKVPETSNGRSERIG</sequence>
<keyword evidence="3" id="KW-1185">Reference proteome</keyword>
<reference evidence="2 3" key="1">
    <citation type="journal article" date="2019" name="Nat. Ecol. Evol.">
        <title>Megaphylogeny resolves global patterns of mushroom evolution.</title>
        <authorList>
            <person name="Varga T."/>
            <person name="Krizsan K."/>
            <person name="Foldi C."/>
            <person name="Dima B."/>
            <person name="Sanchez-Garcia M."/>
            <person name="Sanchez-Ramirez S."/>
            <person name="Szollosi G.J."/>
            <person name="Szarkandi J.G."/>
            <person name="Papp V."/>
            <person name="Albert L."/>
            <person name="Andreopoulos W."/>
            <person name="Angelini C."/>
            <person name="Antonin V."/>
            <person name="Barry K.W."/>
            <person name="Bougher N.L."/>
            <person name="Buchanan P."/>
            <person name="Buyck B."/>
            <person name="Bense V."/>
            <person name="Catcheside P."/>
            <person name="Chovatia M."/>
            <person name="Cooper J."/>
            <person name="Damon W."/>
            <person name="Desjardin D."/>
            <person name="Finy P."/>
            <person name="Geml J."/>
            <person name="Haridas S."/>
            <person name="Hughes K."/>
            <person name="Justo A."/>
            <person name="Karasinski D."/>
            <person name="Kautmanova I."/>
            <person name="Kiss B."/>
            <person name="Kocsube S."/>
            <person name="Kotiranta H."/>
            <person name="LaButti K.M."/>
            <person name="Lechner B.E."/>
            <person name="Liimatainen K."/>
            <person name="Lipzen A."/>
            <person name="Lukacs Z."/>
            <person name="Mihaltcheva S."/>
            <person name="Morgado L.N."/>
            <person name="Niskanen T."/>
            <person name="Noordeloos M.E."/>
            <person name="Ohm R.A."/>
            <person name="Ortiz-Santana B."/>
            <person name="Ovrebo C."/>
            <person name="Racz N."/>
            <person name="Riley R."/>
            <person name="Savchenko A."/>
            <person name="Shiryaev A."/>
            <person name="Soop K."/>
            <person name="Spirin V."/>
            <person name="Szebenyi C."/>
            <person name="Tomsovsky M."/>
            <person name="Tulloss R.E."/>
            <person name="Uehling J."/>
            <person name="Grigoriev I.V."/>
            <person name="Vagvolgyi C."/>
            <person name="Papp T."/>
            <person name="Martin F.M."/>
            <person name="Miettinen O."/>
            <person name="Hibbett D.S."/>
            <person name="Nagy L.G."/>
        </authorList>
    </citation>
    <scope>NUCLEOTIDE SEQUENCE [LARGE SCALE GENOMIC DNA]</scope>
    <source>
        <strain evidence="2 3">CBS 166.37</strain>
    </source>
</reference>
<evidence type="ECO:0000313" key="2">
    <source>
        <dbReference type="EMBL" id="TFK35623.1"/>
    </source>
</evidence>
<dbReference type="AlphaFoldDB" id="A0A5C3LTB2"/>
<dbReference type="InterPro" id="IPR031728">
    <property type="entry name" value="GlcAase_C"/>
</dbReference>
<proteinExistence type="predicted"/>
<dbReference type="Pfam" id="PF16862">
    <property type="entry name" value="Glyco_hydro_79C"/>
    <property type="match status" value="1"/>
</dbReference>
<dbReference type="Proteomes" id="UP000308652">
    <property type="component" value="Unassembled WGS sequence"/>
</dbReference>
<accession>A0A5C3LTB2</accession>
<feature type="domain" description="Beta-glucuronidase C-terminal" evidence="1">
    <location>
        <begin position="3"/>
        <end position="85"/>
    </location>
</feature>